<evidence type="ECO:0000313" key="3">
    <source>
        <dbReference type="Proteomes" id="UP001597511"/>
    </source>
</evidence>
<evidence type="ECO:0000313" key="2">
    <source>
        <dbReference type="EMBL" id="MFD2920158.1"/>
    </source>
</evidence>
<dbReference type="Proteomes" id="UP001597511">
    <property type="component" value="Unassembled WGS sequence"/>
</dbReference>
<sequence length="365" mass="41349">MIVLISLVLLLVIVTFFYMRQAKFGKAPSGARLERMKQSPNYKDGAFVNKTYTPTLTKGYSMAGLLYNQLFKSYPRRRPVDSLPSVKTNLLTLPADSNLLVWFGHSSYYMQVNGLKLLIDPVFSGNASPIPGTAKSFNGSDIFTVNDLPDIDYLMISHDHYDHLDYETIIALRSKVKNVICGLGVGSHLEYWGYPASMLIEKDWDETVDLPGNIKVHTLTARHFSGRTFKRNNTLWLSYLVETPTQKFFLGGDSGYDDHFAAIGKKYGPVDLAILENGQYNEAWHAIHTLPEETLKAAKDLQAKRLMPVHSSKFTLGLHPWDEPLSELLRYNQEYKIPLVTPLIGETVNLNDTAHAYKNWWQGLK</sequence>
<dbReference type="SUPFAM" id="SSF56281">
    <property type="entry name" value="Metallo-hydrolase/oxidoreductase"/>
    <property type="match status" value="1"/>
</dbReference>
<dbReference type="PANTHER" id="PTHR15032:SF4">
    <property type="entry name" value="N-ACYL-PHOSPHATIDYLETHANOLAMINE-HYDROLYZING PHOSPHOLIPASE D"/>
    <property type="match status" value="1"/>
</dbReference>
<evidence type="ECO:0000259" key="1">
    <source>
        <dbReference type="Pfam" id="PF12706"/>
    </source>
</evidence>
<proteinExistence type="predicted"/>
<organism evidence="2 3">
    <name type="scientific">Terrimonas rubra</name>
    <dbReference type="NCBI Taxonomy" id="1035890"/>
    <lineage>
        <taxon>Bacteria</taxon>
        <taxon>Pseudomonadati</taxon>
        <taxon>Bacteroidota</taxon>
        <taxon>Chitinophagia</taxon>
        <taxon>Chitinophagales</taxon>
        <taxon>Chitinophagaceae</taxon>
        <taxon>Terrimonas</taxon>
    </lineage>
</organism>
<comment type="caution">
    <text evidence="2">The sequence shown here is derived from an EMBL/GenBank/DDBJ whole genome shotgun (WGS) entry which is preliminary data.</text>
</comment>
<dbReference type="InterPro" id="IPR001279">
    <property type="entry name" value="Metallo-B-lactamas"/>
</dbReference>
<dbReference type="EMBL" id="JBHUOZ010000003">
    <property type="protein sequence ID" value="MFD2920158.1"/>
    <property type="molecule type" value="Genomic_DNA"/>
</dbReference>
<dbReference type="Pfam" id="PF12706">
    <property type="entry name" value="Lactamase_B_2"/>
    <property type="match status" value="1"/>
</dbReference>
<dbReference type="PANTHER" id="PTHR15032">
    <property type="entry name" value="N-ACYL-PHOSPHATIDYLETHANOLAMINE-HYDROLYZING PHOSPHOLIPASE D"/>
    <property type="match status" value="1"/>
</dbReference>
<keyword evidence="3" id="KW-1185">Reference proteome</keyword>
<dbReference type="Gene3D" id="3.60.15.10">
    <property type="entry name" value="Ribonuclease Z/Hydroxyacylglutathione hydrolase-like"/>
    <property type="match status" value="1"/>
</dbReference>
<gene>
    <name evidence="2" type="ORF">ACFS6H_10585</name>
</gene>
<reference evidence="3" key="1">
    <citation type="journal article" date="2019" name="Int. J. Syst. Evol. Microbiol.">
        <title>The Global Catalogue of Microorganisms (GCM) 10K type strain sequencing project: providing services to taxonomists for standard genome sequencing and annotation.</title>
        <authorList>
            <consortium name="The Broad Institute Genomics Platform"/>
            <consortium name="The Broad Institute Genome Sequencing Center for Infectious Disease"/>
            <person name="Wu L."/>
            <person name="Ma J."/>
        </authorList>
    </citation>
    <scope>NUCLEOTIDE SEQUENCE [LARGE SCALE GENOMIC DNA]</scope>
    <source>
        <strain evidence="3">KCTC 23299</strain>
    </source>
</reference>
<protein>
    <submittedName>
        <fullName evidence="2">MBL fold metallo-hydrolase</fullName>
    </submittedName>
</protein>
<dbReference type="InterPro" id="IPR036866">
    <property type="entry name" value="RibonucZ/Hydroxyglut_hydro"/>
</dbReference>
<feature type="domain" description="Metallo-beta-lactamase" evidence="1">
    <location>
        <begin position="117"/>
        <end position="310"/>
    </location>
</feature>
<accession>A0ABW6A4C3</accession>
<name>A0ABW6A4C3_9BACT</name>
<dbReference type="RefSeq" id="WP_386098108.1">
    <property type="nucleotide sequence ID" value="NZ_JBHUOZ010000003.1"/>
</dbReference>